<keyword evidence="4 6" id="KW-1133">Transmembrane helix</keyword>
<evidence type="ECO:0000259" key="8">
    <source>
        <dbReference type="Pfam" id="PF06814"/>
    </source>
</evidence>
<keyword evidence="2 6" id="KW-0812">Transmembrane</keyword>
<feature type="transmembrane region" description="Helical" evidence="6">
    <location>
        <begin position="306"/>
        <end position="332"/>
    </location>
</feature>
<evidence type="ECO:0000256" key="5">
    <source>
        <dbReference type="ARBA" id="ARBA00023136"/>
    </source>
</evidence>
<keyword evidence="9" id="KW-0675">Receptor</keyword>
<dbReference type="InterPro" id="IPR009637">
    <property type="entry name" value="GPR107/GPR108-like"/>
</dbReference>
<evidence type="ECO:0000256" key="4">
    <source>
        <dbReference type="ARBA" id="ARBA00022989"/>
    </source>
</evidence>
<dbReference type="Pfam" id="PF06814">
    <property type="entry name" value="GOST_TM"/>
    <property type="match status" value="1"/>
</dbReference>
<evidence type="ECO:0000256" key="7">
    <source>
        <dbReference type="SAM" id="SignalP"/>
    </source>
</evidence>
<keyword evidence="10" id="KW-1185">Reference proteome</keyword>
<evidence type="ECO:0000256" key="6">
    <source>
        <dbReference type="SAM" id="Phobius"/>
    </source>
</evidence>
<dbReference type="GO" id="GO:0005794">
    <property type="term" value="C:Golgi apparatus"/>
    <property type="evidence" value="ECO:0007669"/>
    <property type="project" value="TreeGrafter"/>
</dbReference>
<reference evidence="9 10" key="1">
    <citation type="submission" date="2019-08" db="EMBL/GenBank/DDBJ databases">
        <authorList>
            <person name="Alioto T."/>
            <person name="Alioto T."/>
            <person name="Gomez Garrido J."/>
        </authorList>
    </citation>
    <scope>NUCLEOTIDE SEQUENCE [LARGE SCALE GENOMIC DNA]</scope>
</reference>
<evidence type="ECO:0000313" key="10">
    <source>
        <dbReference type="Proteomes" id="UP000325440"/>
    </source>
</evidence>
<feature type="transmembrane region" description="Helical" evidence="6">
    <location>
        <begin position="271"/>
        <end position="294"/>
    </location>
</feature>
<feature type="chain" id="PRO_5023089695" evidence="7">
    <location>
        <begin position="32"/>
        <end position="529"/>
    </location>
</feature>
<dbReference type="PANTHER" id="PTHR21229:SF2">
    <property type="entry name" value="RE59932P"/>
    <property type="match status" value="1"/>
</dbReference>
<evidence type="ECO:0000256" key="3">
    <source>
        <dbReference type="ARBA" id="ARBA00022729"/>
    </source>
</evidence>
<protein>
    <submittedName>
        <fullName evidence="9">Lung seven transmembrane receptor-like</fullName>
    </submittedName>
</protein>
<name>A0A5E4N5N2_9HEMI</name>
<dbReference type="AlphaFoldDB" id="A0A5E4N5N2"/>
<feature type="transmembrane region" description="Helical" evidence="6">
    <location>
        <begin position="240"/>
        <end position="259"/>
    </location>
</feature>
<evidence type="ECO:0000313" key="9">
    <source>
        <dbReference type="EMBL" id="VVC39954.1"/>
    </source>
</evidence>
<dbReference type="OrthoDB" id="29657at2759"/>
<keyword evidence="3 7" id="KW-0732">Signal</keyword>
<evidence type="ECO:0000256" key="2">
    <source>
        <dbReference type="ARBA" id="ARBA00022692"/>
    </source>
</evidence>
<dbReference type="GO" id="GO:0016020">
    <property type="term" value="C:membrane"/>
    <property type="evidence" value="ECO:0007669"/>
    <property type="project" value="UniProtKB-SubCell"/>
</dbReference>
<proteinExistence type="predicted"/>
<feature type="transmembrane region" description="Helical" evidence="6">
    <location>
        <begin position="424"/>
        <end position="444"/>
    </location>
</feature>
<comment type="subcellular location">
    <subcellularLocation>
        <location evidence="1">Membrane</location>
        <topology evidence="1">Multi-pass membrane protein</topology>
    </subcellularLocation>
</comment>
<accession>A0A5E4N5N2</accession>
<dbReference type="InterPro" id="IPR053937">
    <property type="entry name" value="GOST_TM"/>
</dbReference>
<feature type="domain" description="GOST seven transmembrane" evidence="8">
    <location>
        <begin position="236"/>
        <end position="479"/>
    </location>
</feature>
<dbReference type="PANTHER" id="PTHR21229">
    <property type="entry name" value="LUNG SEVEN TRANSMEMBRANE RECEPTOR"/>
    <property type="match status" value="1"/>
</dbReference>
<feature type="transmembrane region" description="Helical" evidence="6">
    <location>
        <begin position="344"/>
        <end position="362"/>
    </location>
</feature>
<organism evidence="9 10">
    <name type="scientific">Cinara cedri</name>
    <dbReference type="NCBI Taxonomy" id="506608"/>
    <lineage>
        <taxon>Eukaryota</taxon>
        <taxon>Metazoa</taxon>
        <taxon>Ecdysozoa</taxon>
        <taxon>Arthropoda</taxon>
        <taxon>Hexapoda</taxon>
        <taxon>Insecta</taxon>
        <taxon>Pterygota</taxon>
        <taxon>Neoptera</taxon>
        <taxon>Paraneoptera</taxon>
        <taxon>Hemiptera</taxon>
        <taxon>Sternorrhyncha</taxon>
        <taxon>Aphidomorpha</taxon>
        <taxon>Aphidoidea</taxon>
        <taxon>Aphididae</taxon>
        <taxon>Lachninae</taxon>
        <taxon>Cinara</taxon>
    </lineage>
</organism>
<feature type="signal peptide" evidence="7">
    <location>
        <begin position="1"/>
        <end position="31"/>
    </location>
</feature>
<gene>
    <name evidence="9" type="ORF">CINCED_3A025458</name>
</gene>
<dbReference type="EMBL" id="CABPRJ010001899">
    <property type="protein sequence ID" value="VVC39954.1"/>
    <property type="molecule type" value="Genomic_DNA"/>
</dbReference>
<dbReference type="Proteomes" id="UP000325440">
    <property type="component" value="Unassembled WGS sequence"/>
</dbReference>
<sequence length="529" mass="61188">MTCYNNRCRHRCGTLLFFILAAVLFVVQVTARIHTLHIDNDDRRYIALTRFGFFQGGMLEVEIKDFHLPLANINETHGLLLEKSIFEEGNPYIDSQQEICPIEQINLFDTRPSASLAVFKFNFPKMIVTISCSSTMEPFYLLSDMTDFTNQLSSNFESTQVTCVDKTIPISKGSQSDYFNINFVVYVNTKSNEGLYNLYYHNCPNYATIPKSRRSFKVDISEYNDNENYLSAGDMPLPSLYFSMSIIYFFTCVLWIYFLCRSTYPVYKIHFLMALLVFLKAATLFFHGLNFHFIEVQGQEIITWAFVYYTFHLLKGSVLFITIVLIGTGMTFVKHVLSDKDKNIFMIVIPLQVLANVAYAIIQESEEGDLQHNAWLDLFLLVDFMCCAAILFPILWSIRHLQEASQTDGKAAMNLRKLKLFQQFYVMLVSYIYFTRILIYMLRMTVPFNFLWLNEFSKELATFVFFMMTGYKFRPTIANPYFQVASDVDDDDTDIVISHFGSSVNNRARKKPGGNETAEDEILLVETSS</sequence>
<evidence type="ECO:0000256" key="1">
    <source>
        <dbReference type="ARBA" id="ARBA00004141"/>
    </source>
</evidence>
<keyword evidence="5 6" id="KW-0472">Membrane</keyword>
<feature type="transmembrane region" description="Helical" evidence="6">
    <location>
        <begin position="374"/>
        <end position="396"/>
    </location>
</feature>